<keyword evidence="3" id="KW-1185">Reference proteome</keyword>
<sequence>MKSVIKIYDMNKSSDAMNIQGAIASNEGVIACEVSLDKKEIQLIYNESFVTLDKIIESIEILGYMVVS</sequence>
<dbReference type="Proteomes" id="UP000092714">
    <property type="component" value="Unassembled WGS sequence"/>
</dbReference>
<evidence type="ECO:0000313" key="3">
    <source>
        <dbReference type="Proteomes" id="UP000092714"/>
    </source>
</evidence>
<dbReference type="eggNOG" id="COG2608">
    <property type="taxonomic scope" value="Bacteria"/>
</dbReference>
<feature type="domain" description="HMA" evidence="1">
    <location>
        <begin position="1"/>
        <end position="67"/>
    </location>
</feature>
<dbReference type="OrthoDB" id="1932203at2"/>
<dbReference type="InterPro" id="IPR006121">
    <property type="entry name" value="HMA_dom"/>
</dbReference>
<dbReference type="Pfam" id="PF00403">
    <property type="entry name" value="HMA"/>
    <property type="match status" value="1"/>
</dbReference>
<dbReference type="SUPFAM" id="SSF55008">
    <property type="entry name" value="HMA, heavy metal-associated domain"/>
    <property type="match status" value="1"/>
</dbReference>
<gene>
    <name evidence="2" type="ORF">CP373A1_14480</name>
</gene>
<dbReference type="Gene3D" id="3.30.70.100">
    <property type="match status" value="1"/>
</dbReference>
<organism evidence="2 3">
    <name type="scientific">Clostridium paraputrificum</name>
    <dbReference type="NCBI Taxonomy" id="29363"/>
    <lineage>
        <taxon>Bacteria</taxon>
        <taxon>Bacillati</taxon>
        <taxon>Bacillota</taxon>
        <taxon>Clostridia</taxon>
        <taxon>Eubacteriales</taxon>
        <taxon>Clostridiaceae</taxon>
        <taxon>Clostridium</taxon>
    </lineage>
</organism>
<dbReference type="GeneID" id="42776978"/>
<dbReference type="EMBL" id="MAPZ01000026">
    <property type="protein sequence ID" value="OBY09868.1"/>
    <property type="molecule type" value="Genomic_DNA"/>
</dbReference>
<name>A0A174X262_9CLOT</name>
<dbReference type="PROSITE" id="PS50846">
    <property type="entry name" value="HMA_2"/>
    <property type="match status" value="1"/>
</dbReference>
<dbReference type="AlphaFoldDB" id="A0A174X262"/>
<dbReference type="InterPro" id="IPR036163">
    <property type="entry name" value="HMA_dom_sf"/>
</dbReference>
<evidence type="ECO:0000259" key="1">
    <source>
        <dbReference type="PROSITE" id="PS50846"/>
    </source>
</evidence>
<dbReference type="CDD" id="cd00371">
    <property type="entry name" value="HMA"/>
    <property type="match status" value="1"/>
</dbReference>
<dbReference type="RefSeq" id="WP_027099143.1">
    <property type="nucleotide sequence ID" value="NZ_CABHIH010000006.1"/>
</dbReference>
<proteinExistence type="predicted"/>
<reference evidence="2 3" key="1">
    <citation type="submission" date="2016-06" db="EMBL/GenBank/DDBJ databases">
        <authorList>
            <person name="Kjaerup R.B."/>
            <person name="Dalgaard T.S."/>
            <person name="Juul-Madsen H.R."/>
        </authorList>
    </citation>
    <scope>NUCLEOTIDE SEQUENCE [LARGE SCALE GENOMIC DNA]</scope>
    <source>
        <strain evidence="2 3">373-A1</strain>
    </source>
</reference>
<accession>A0A174X262</accession>
<comment type="caution">
    <text evidence="2">The sequence shown here is derived from an EMBL/GenBank/DDBJ whole genome shotgun (WGS) entry which is preliminary data.</text>
</comment>
<protein>
    <submittedName>
        <fullName evidence="2">Ferredoxin</fullName>
    </submittedName>
</protein>
<dbReference type="GO" id="GO:0046872">
    <property type="term" value="F:metal ion binding"/>
    <property type="evidence" value="ECO:0007669"/>
    <property type="project" value="InterPro"/>
</dbReference>
<evidence type="ECO:0000313" key="2">
    <source>
        <dbReference type="EMBL" id="OBY09868.1"/>
    </source>
</evidence>